<dbReference type="GO" id="GO:0045437">
    <property type="term" value="F:uridine nucleosidase activity"/>
    <property type="evidence" value="ECO:0007669"/>
    <property type="project" value="UniProtKB-ARBA"/>
</dbReference>
<dbReference type="PROSITE" id="PS01247">
    <property type="entry name" value="IUNH"/>
    <property type="match status" value="1"/>
</dbReference>
<dbReference type="EMBL" id="CP001823">
    <property type="protein sequence ID" value="ACZ37946.1"/>
    <property type="molecule type" value="Genomic_DNA"/>
</dbReference>
<dbReference type="RefSeq" id="WP_012870993.1">
    <property type="nucleotide sequence ID" value="NC_013523.1"/>
</dbReference>
<dbReference type="GO" id="GO:0006152">
    <property type="term" value="P:purine nucleoside catabolic process"/>
    <property type="evidence" value="ECO:0007669"/>
    <property type="project" value="TreeGrafter"/>
</dbReference>
<evidence type="ECO:0000256" key="2">
    <source>
        <dbReference type="ARBA" id="ARBA00023295"/>
    </source>
</evidence>
<dbReference type="HOGENOM" id="CLU_036838_11_0_0"/>
<evidence type="ECO:0000313" key="5">
    <source>
        <dbReference type="Proteomes" id="UP000002027"/>
    </source>
</evidence>
<dbReference type="PANTHER" id="PTHR12304">
    <property type="entry name" value="INOSINE-URIDINE PREFERRING NUCLEOSIDE HYDROLASE"/>
    <property type="match status" value="1"/>
</dbReference>
<proteinExistence type="predicted"/>
<dbReference type="eggNOG" id="COG1957">
    <property type="taxonomic scope" value="Bacteria"/>
</dbReference>
<gene>
    <name evidence="4" type="ordered locus">Sthe_0508</name>
</gene>
<accession>D1C129</accession>
<reference evidence="5" key="1">
    <citation type="submission" date="2009-11" db="EMBL/GenBank/DDBJ databases">
        <title>The complete chromosome 1 of Sphaerobacter thermophilus DSM 20745.</title>
        <authorList>
            <person name="Lucas S."/>
            <person name="Copeland A."/>
            <person name="Lapidus A."/>
            <person name="Glavina del Rio T."/>
            <person name="Dalin E."/>
            <person name="Tice H."/>
            <person name="Bruce D."/>
            <person name="Goodwin L."/>
            <person name="Pitluck S."/>
            <person name="Kyrpides N."/>
            <person name="Mavromatis K."/>
            <person name="Ivanova N."/>
            <person name="Mikhailova N."/>
            <person name="LaButti K.M."/>
            <person name="Clum A."/>
            <person name="Sun H.I."/>
            <person name="Brettin T."/>
            <person name="Detter J.C."/>
            <person name="Han C."/>
            <person name="Larimer F."/>
            <person name="Land M."/>
            <person name="Hauser L."/>
            <person name="Markowitz V."/>
            <person name="Cheng J.F."/>
            <person name="Hugenholtz P."/>
            <person name="Woyke T."/>
            <person name="Wu D."/>
            <person name="Steenblock K."/>
            <person name="Schneider S."/>
            <person name="Pukall R."/>
            <person name="Goeker M."/>
            <person name="Klenk H.P."/>
            <person name="Eisen J.A."/>
        </authorList>
    </citation>
    <scope>NUCLEOTIDE SEQUENCE [LARGE SCALE GENOMIC DNA]</scope>
    <source>
        <strain evidence="5">ATCC 49802 / DSM 20745 / S 6022</strain>
    </source>
</reference>
<dbReference type="InterPro" id="IPR001910">
    <property type="entry name" value="Inosine/uridine_hydrolase_dom"/>
</dbReference>
<sequence length="311" mass="32850">MSTSARIPLLLDVDTGVDDAIAIALALRLGVFDLVGVTTVAGNVELERTTENTRRVLAWLGAADVPVARGMSRPLVRPLRTAAAFHGENGLGGFEPPPSPAATYPETAPEFMVRTARERPGEVTFVCVGPLTNLAVALGLEPDLPRLVRRVVIMGGAYTVPGNSTPAAEFNMYADPEAGDLVARSGLPITFIGLDVTHQVVLRRDEWEALEVASDPAARLVREVCVHSFVVRGIERFHLHDPLAVAVAARPGLVDVRESGVEVVTGLGERAGETLLVDRPGLPRHAVALGVDADAFGALFRSTLGLDGTPG</sequence>
<dbReference type="InterPro" id="IPR015910">
    <property type="entry name" value="I/U_nuclsd_hydro_CS"/>
</dbReference>
<dbReference type="Gene3D" id="3.90.245.10">
    <property type="entry name" value="Ribonucleoside hydrolase-like"/>
    <property type="match status" value="1"/>
</dbReference>
<name>D1C129_SPHTD</name>
<dbReference type="InterPro" id="IPR036452">
    <property type="entry name" value="Ribo_hydro-like"/>
</dbReference>
<keyword evidence="1 4" id="KW-0378">Hydrolase</keyword>
<organism evidence="4 5">
    <name type="scientific">Sphaerobacter thermophilus (strain ATCC 49802 / DSM 20745 / KCCM 41009 / NCIMB 13125 / S 6022)</name>
    <dbReference type="NCBI Taxonomy" id="479434"/>
    <lineage>
        <taxon>Bacteria</taxon>
        <taxon>Pseudomonadati</taxon>
        <taxon>Thermomicrobiota</taxon>
        <taxon>Thermomicrobia</taxon>
        <taxon>Sphaerobacterales</taxon>
        <taxon>Sphaerobacterineae</taxon>
        <taxon>Sphaerobacteraceae</taxon>
        <taxon>Sphaerobacter</taxon>
    </lineage>
</organism>
<dbReference type="STRING" id="479434.Sthe_0508"/>
<reference evidence="4 5" key="2">
    <citation type="journal article" date="2010" name="Stand. Genomic Sci.">
        <title>Complete genome sequence of Desulfohalobium retbaense type strain (HR(100)).</title>
        <authorList>
            <person name="Spring S."/>
            <person name="Nolan M."/>
            <person name="Lapidus A."/>
            <person name="Glavina Del Rio T."/>
            <person name="Copeland A."/>
            <person name="Tice H."/>
            <person name="Cheng J.F."/>
            <person name="Lucas S."/>
            <person name="Land M."/>
            <person name="Chen F."/>
            <person name="Bruce D."/>
            <person name="Goodwin L."/>
            <person name="Pitluck S."/>
            <person name="Ivanova N."/>
            <person name="Mavromatis K."/>
            <person name="Mikhailova N."/>
            <person name="Pati A."/>
            <person name="Chen A."/>
            <person name="Palaniappan K."/>
            <person name="Hauser L."/>
            <person name="Chang Y.J."/>
            <person name="Jeffries C.D."/>
            <person name="Munk C."/>
            <person name="Kiss H."/>
            <person name="Chain P."/>
            <person name="Han C."/>
            <person name="Brettin T."/>
            <person name="Detter J.C."/>
            <person name="Schuler E."/>
            <person name="Goker M."/>
            <person name="Rohde M."/>
            <person name="Bristow J."/>
            <person name="Eisen J.A."/>
            <person name="Markowitz V."/>
            <person name="Hugenholtz P."/>
            <person name="Kyrpides N.C."/>
            <person name="Klenk H.P."/>
        </authorList>
    </citation>
    <scope>NUCLEOTIDE SEQUENCE [LARGE SCALE GENOMIC DNA]</scope>
    <source>
        <strain evidence="5">ATCC 49802 / DSM 20745 / S 6022</strain>
    </source>
</reference>
<dbReference type="Proteomes" id="UP000002027">
    <property type="component" value="Chromosome 1"/>
</dbReference>
<dbReference type="OrthoDB" id="9797882at2"/>
<evidence type="ECO:0000256" key="1">
    <source>
        <dbReference type="ARBA" id="ARBA00022801"/>
    </source>
</evidence>
<dbReference type="KEGG" id="sti:Sthe_0508"/>
<dbReference type="InParanoid" id="D1C129"/>
<dbReference type="SUPFAM" id="SSF53590">
    <property type="entry name" value="Nucleoside hydrolase"/>
    <property type="match status" value="1"/>
</dbReference>
<dbReference type="GO" id="GO:0008477">
    <property type="term" value="F:purine nucleosidase activity"/>
    <property type="evidence" value="ECO:0007669"/>
    <property type="project" value="TreeGrafter"/>
</dbReference>
<evidence type="ECO:0000313" key="4">
    <source>
        <dbReference type="EMBL" id="ACZ37946.1"/>
    </source>
</evidence>
<protein>
    <submittedName>
        <fullName evidence="4">Inosine/uridine-preferring nucleoside hydrolase</fullName>
    </submittedName>
</protein>
<dbReference type="InterPro" id="IPR023186">
    <property type="entry name" value="IUNH"/>
</dbReference>
<dbReference type="AlphaFoldDB" id="D1C129"/>
<evidence type="ECO:0000259" key="3">
    <source>
        <dbReference type="Pfam" id="PF01156"/>
    </source>
</evidence>
<feature type="domain" description="Inosine/uridine-preferring nucleoside hydrolase" evidence="3">
    <location>
        <begin position="10"/>
        <end position="296"/>
    </location>
</feature>
<dbReference type="PANTHER" id="PTHR12304:SF4">
    <property type="entry name" value="URIDINE NUCLEOSIDASE"/>
    <property type="match status" value="1"/>
</dbReference>
<keyword evidence="5" id="KW-1185">Reference proteome</keyword>
<keyword evidence="2" id="KW-0326">Glycosidase</keyword>
<dbReference type="GO" id="GO:0005829">
    <property type="term" value="C:cytosol"/>
    <property type="evidence" value="ECO:0007669"/>
    <property type="project" value="TreeGrafter"/>
</dbReference>
<dbReference type="Pfam" id="PF01156">
    <property type="entry name" value="IU_nuc_hydro"/>
    <property type="match status" value="1"/>
</dbReference>